<evidence type="ECO:0000259" key="1">
    <source>
        <dbReference type="Pfam" id="PF08276"/>
    </source>
</evidence>
<evidence type="ECO:0000313" key="2">
    <source>
        <dbReference type="EMBL" id="KAG6511074.1"/>
    </source>
</evidence>
<gene>
    <name evidence="2" type="ORF">ZIOFF_029127</name>
</gene>
<dbReference type="AlphaFoldDB" id="A0A8J5GX42"/>
<keyword evidence="3" id="KW-1185">Reference proteome</keyword>
<proteinExistence type="predicted"/>
<dbReference type="InterPro" id="IPR003609">
    <property type="entry name" value="Pan_app"/>
</dbReference>
<organism evidence="2 3">
    <name type="scientific">Zingiber officinale</name>
    <name type="common">Ginger</name>
    <name type="synonym">Amomum zingiber</name>
    <dbReference type="NCBI Taxonomy" id="94328"/>
    <lineage>
        <taxon>Eukaryota</taxon>
        <taxon>Viridiplantae</taxon>
        <taxon>Streptophyta</taxon>
        <taxon>Embryophyta</taxon>
        <taxon>Tracheophyta</taxon>
        <taxon>Spermatophyta</taxon>
        <taxon>Magnoliopsida</taxon>
        <taxon>Liliopsida</taxon>
        <taxon>Zingiberales</taxon>
        <taxon>Zingiberaceae</taxon>
        <taxon>Zingiber</taxon>
    </lineage>
</organism>
<evidence type="ECO:0000313" key="3">
    <source>
        <dbReference type="Proteomes" id="UP000734854"/>
    </source>
</evidence>
<name>A0A8J5GX42_ZINOF</name>
<sequence length="130" mass="14522">MHSCVCLLGFKPKPAENGFEMEKPLSCSSIHISQVQKVKLPNTENTTAHSSVNLDACKILYLVNCSCVAYAVVIGPNSCRTAWRFVGPQKLYRWRRLSICSLRNGSMTLEGPPVDLKRLNYYSSETPLVN</sequence>
<comment type="caution">
    <text evidence="2">The sequence shown here is derived from an EMBL/GenBank/DDBJ whole genome shotgun (WGS) entry which is preliminary data.</text>
</comment>
<dbReference type="EMBL" id="JACMSC010000008">
    <property type="protein sequence ID" value="KAG6511074.1"/>
    <property type="molecule type" value="Genomic_DNA"/>
</dbReference>
<dbReference type="Proteomes" id="UP000734854">
    <property type="component" value="Unassembled WGS sequence"/>
</dbReference>
<reference evidence="2 3" key="1">
    <citation type="submission" date="2020-08" db="EMBL/GenBank/DDBJ databases">
        <title>Plant Genome Project.</title>
        <authorList>
            <person name="Zhang R.-G."/>
        </authorList>
    </citation>
    <scope>NUCLEOTIDE SEQUENCE [LARGE SCALE GENOMIC DNA]</scope>
    <source>
        <tissue evidence="2">Rhizome</tissue>
    </source>
</reference>
<feature type="domain" description="Apple" evidence="1">
    <location>
        <begin position="33"/>
        <end position="79"/>
    </location>
</feature>
<accession>A0A8J5GX42</accession>
<dbReference type="Pfam" id="PF08276">
    <property type="entry name" value="PAN_2"/>
    <property type="match status" value="1"/>
</dbReference>
<protein>
    <recommendedName>
        <fullName evidence="1">Apple domain-containing protein</fullName>
    </recommendedName>
</protein>